<sequence length="261" mass="29501">MPEAAGWLSIHDVMPETLTRVTRLLALAEAADWRRVTLLVVPGRAWPPAALDRLRAWQQAGHRLAGHGWRHRVDAVRGLRHRLHSRLISRDVAEHLARDADGILTLMRDCHGWFEEVGLRAPRLYVPPAWALGPVPRRRLAEQPFRFVETLAGVYDTRRSRCTPLPLLGYEADTPGRARALRLGNAAARLLARRRRPRLALHPFDDRLALAGDLAADMARFAPSRPRVTMMRARREGSHDPTFRKRAQESAGNVRSADAVR</sequence>
<dbReference type="EMBL" id="QFFI01000023">
    <property type="protein sequence ID" value="PWG62029.1"/>
    <property type="molecule type" value="Genomic_DNA"/>
</dbReference>
<dbReference type="GO" id="GO:0005975">
    <property type="term" value="P:carbohydrate metabolic process"/>
    <property type="evidence" value="ECO:0007669"/>
    <property type="project" value="InterPro"/>
</dbReference>
<accession>A0A2U2MZ67</accession>
<dbReference type="AlphaFoldDB" id="A0A2U2MZ67"/>
<dbReference type="Pfam" id="PF10096">
    <property type="entry name" value="DUF2334"/>
    <property type="match status" value="1"/>
</dbReference>
<dbReference type="OrthoDB" id="9793440at2"/>
<feature type="compositionally biased region" description="Basic and acidic residues" evidence="1">
    <location>
        <begin position="233"/>
        <end position="248"/>
    </location>
</feature>
<dbReference type="InterPro" id="IPR018763">
    <property type="entry name" value="DUF2334"/>
</dbReference>
<evidence type="ECO:0000313" key="2">
    <source>
        <dbReference type="EMBL" id="PWG62029.1"/>
    </source>
</evidence>
<dbReference type="SUPFAM" id="SSF88713">
    <property type="entry name" value="Glycoside hydrolase/deacetylase"/>
    <property type="match status" value="1"/>
</dbReference>
<comment type="caution">
    <text evidence="2">The sequence shown here is derived from an EMBL/GenBank/DDBJ whole genome shotgun (WGS) entry which is preliminary data.</text>
</comment>
<dbReference type="RefSeq" id="WP_109679385.1">
    <property type="nucleotide sequence ID" value="NZ_CP086615.1"/>
</dbReference>
<proteinExistence type="predicted"/>
<dbReference type="Proteomes" id="UP000245474">
    <property type="component" value="Unassembled WGS sequence"/>
</dbReference>
<feature type="region of interest" description="Disordered" evidence="1">
    <location>
        <begin position="232"/>
        <end position="261"/>
    </location>
</feature>
<organism evidence="2 3">
    <name type="scientific">Sediminicurvatus halobius</name>
    <dbReference type="NCBI Taxonomy" id="2182432"/>
    <lineage>
        <taxon>Bacteria</taxon>
        <taxon>Pseudomonadati</taxon>
        <taxon>Pseudomonadota</taxon>
        <taxon>Gammaproteobacteria</taxon>
        <taxon>Chromatiales</taxon>
        <taxon>Ectothiorhodospiraceae</taxon>
        <taxon>Sediminicurvatus</taxon>
    </lineage>
</organism>
<evidence type="ECO:0000256" key="1">
    <source>
        <dbReference type="SAM" id="MobiDB-lite"/>
    </source>
</evidence>
<dbReference type="Gene3D" id="3.20.20.370">
    <property type="entry name" value="Glycoside hydrolase/deacetylase"/>
    <property type="match status" value="1"/>
</dbReference>
<dbReference type="InterPro" id="IPR011330">
    <property type="entry name" value="Glyco_hydro/deAcase_b/a-brl"/>
</dbReference>
<reference evidence="2 3" key="1">
    <citation type="submission" date="2018-05" db="EMBL/GenBank/DDBJ databases">
        <title>Spiribacter halobius sp. nov., a moderately halophilic bacterium isolated from marine solar saltern.</title>
        <authorList>
            <person name="Zheng W.-S."/>
            <person name="Lu D.-C."/>
            <person name="Du Z.-J."/>
        </authorList>
    </citation>
    <scope>NUCLEOTIDE SEQUENCE [LARGE SCALE GENOMIC DNA]</scope>
    <source>
        <strain evidence="2 3">E85</strain>
    </source>
</reference>
<keyword evidence="3" id="KW-1185">Reference proteome</keyword>
<protein>
    <submittedName>
        <fullName evidence="2">DUF2334 domain-containing protein</fullName>
    </submittedName>
</protein>
<name>A0A2U2MZ67_9GAMM</name>
<evidence type="ECO:0000313" key="3">
    <source>
        <dbReference type="Proteomes" id="UP000245474"/>
    </source>
</evidence>
<gene>
    <name evidence="2" type="ORF">DEM34_13670</name>
</gene>